<keyword evidence="4" id="KW-1133">Transmembrane helix</keyword>
<name>A0A127VB90_9SPHI</name>
<dbReference type="Proteomes" id="UP000071561">
    <property type="component" value="Chromosome"/>
</dbReference>
<gene>
    <name evidence="6" type="ORF">AY601_1640</name>
</gene>
<organism evidence="6 7">
    <name type="scientific">Pedobacter cryoconitis</name>
    <dbReference type="NCBI Taxonomy" id="188932"/>
    <lineage>
        <taxon>Bacteria</taxon>
        <taxon>Pseudomonadati</taxon>
        <taxon>Bacteroidota</taxon>
        <taxon>Sphingobacteriia</taxon>
        <taxon>Sphingobacteriales</taxon>
        <taxon>Sphingobacteriaceae</taxon>
        <taxon>Pedobacter</taxon>
    </lineage>
</organism>
<keyword evidence="3" id="KW-0560">Oxidoreductase</keyword>
<keyword evidence="4" id="KW-0812">Transmembrane</keyword>
<dbReference type="GO" id="GO:0016119">
    <property type="term" value="P:carotene metabolic process"/>
    <property type="evidence" value="ECO:0007669"/>
    <property type="project" value="TreeGrafter"/>
</dbReference>
<evidence type="ECO:0000256" key="2">
    <source>
        <dbReference type="ARBA" id="ARBA00022746"/>
    </source>
</evidence>
<keyword evidence="2" id="KW-0125">Carotenoid biosynthesis</keyword>
<evidence type="ECO:0000313" key="6">
    <source>
        <dbReference type="EMBL" id="AMP98555.1"/>
    </source>
</evidence>
<dbReference type="GO" id="GO:0005506">
    <property type="term" value="F:iron ion binding"/>
    <property type="evidence" value="ECO:0007669"/>
    <property type="project" value="InterPro"/>
</dbReference>
<evidence type="ECO:0000259" key="5">
    <source>
        <dbReference type="Pfam" id="PF04116"/>
    </source>
</evidence>
<dbReference type="PATRIC" id="fig|188932.3.peg.1707"/>
<sequence>MSNWIINTLIVAATFIGMEGVAWFTHKYVMHGLFWNLHRDHHHKDHEGFLERNDFFFLIFAIPGIICLGLGSFYGNTIALYIGIGITLYGAAYFFIHDIFIHQRFKIFRKSDHWYFKAIRRAHKMHHKHINKEHGECFGMLWVPFKYFFENNKKTEA</sequence>
<feature type="transmembrane region" description="Helical" evidence="4">
    <location>
        <begin position="80"/>
        <end position="101"/>
    </location>
</feature>
<feature type="transmembrane region" description="Helical" evidence="4">
    <location>
        <begin position="6"/>
        <end position="25"/>
    </location>
</feature>
<comment type="similarity">
    <text evidence="1">Belongs to the sterol desaturase family.</text>
</comment>
<evidence type="ECO:0000256" key="4">
    <source>
        <dbReference type="SAM" id="Phobius"/>
    </source>
</evidence>
<dbReference type="RefSeq" id="WP_068398986.1">
    <property type="nucleotide sequence ID" value="NZ_CP014504.1"/>
</dbReference>
<dbReference type="EMBL" id="CP014504">
    <property type="protein sequence ID" value="AMP98555.1"/>
    <property type="molecule type" value="Genomic_DNA"/>
</dbReference>
<dbReference type="PANTHER" id="PTHR31899:SF9">
    <property type="entry name" value="BETA-CAROTENE 3-HYDROXYLASE 1, CHLOROPLASTIC"/>
    <property type="match status" value="1"/>
</dbReference>
<evidence type="ECO:0000313" key="7">
    <source>
        <dbReference type="Proteomes" id="UP000071561"/>
    </source>
</evidence>
<dbReference type="InterPro" id="IPR045019">
    <property type="entry name" value="BETA-OHASE-like"/>
</dbReference>
<dbReference type="GO" id="GO:0010291">
    <property type="term" value="F:beta-carotene 3-hydroxylase activity"/>
    <property type="evidence" value="ECO:0007669"/>
    <property type="project" value="TreeGrafter"/>
</dbReference>
<dbReference type="OrthoDB" id="5243888at2"/>
<feature type="transmembrane region" description="Helical" evidence="4">
    <location>
        <begin position="55"/>
        <end position="74"/>
    </location>
</feature>
<dbReference type="GO" id="GO:0016123">
    <property type="term" value="P:xanthophyll biosynthetic process"/>
    <property type="evidence" value="ECO:0007669"/>
    <property type="project" value="TreeGrafter"/>
</dbReference>
<protein>
    <submittedName>
        <fullName evidence="6">Beta-carotene hydroxylase</fullName>
    </submittedName>
</protein>
<dbReference type="KEGG" id="pcm:AY601_1640"/>
<dbReference type="Pfam" id="PF04116">
    <property type="entry name" value="FA_hydroxylase"/>
    <property type="match status" value="1"/>
</dbReference>
<reference evidence="6 7" key="1">
    <citation type="submission" date="2016-03" db="EMBL/GenBank/DDBJ databases">
        <title>Complete genome sequence of Pedobacter cryoconitis PAMC 27485.</title>
        <authorList>
            <person name="Lee J."/>
            <person name="Kim O.-S."/>
        </authorList>
    </citation>
    <scope>NUCLEOTIDE SEQUENCE [LARGE SCALE GENOMIC DNA]</scope>
    <source>
        <strain evidence="6 7">PAMC 27485</strain>
    </source>
</reference>
<evidence type="ECO:0000256" key="3">
    <source>
        <dbReference type="ARBA" id="ARBA00023002"/>
    </source>
</evidence>
<evidence type="ECO:0000256" key="1">
    <source>
        <dbReference type="ARBA" id="ARBA00009324"/>
    </source>
</evidence>
<keyword evidence="4" id="KW-0472">Membrane</keyword>
<accession>A0A127VB90</accession>
<proteinExistence type="inferred from homology"/>
<dbReference type="PANTHER" id="PTHR31899">
    <property type="entry name" value="BETA-CAROTENE 3-HYDROXYLASE 1, CHLOROPLASTIC"/>
    <property type="match status" value="1"/>
</dbReference>
<dbReference type="AlphaFoldDB" id="A0A127VB90"/>
<dbReference type="InterPro" id="IPR006694">
    <property type="entry name" value="Fatty_acid_hydroxylase"/>
</dbReference>
<feature type="domain" description="Fatty acid hydroxylase" evidence="5">
    <location>
        <begin position="12"/>
        <end position="140"/>
    </location>
</feature>
<keyword evidence="7" id="KW-1185">Reference proteome</keyword>